<reference evidence="1" key="1">
    <citation type="submission" date="2025-08" db="UniProtKB">
        <authorList>
            <consortium name="Ensembl"/>
        </authorList>
    </citation>
    <scope>IDENTIFICATION</scope>
</reference>
<evidence type="ECO:0000313" key="2">
    <source>
        <dbReference type="Proteomes" id="UP000261640"/>
    </source>
</evidence>
<protein>
    <submittedName>
        <fullName evidence="1">Uncharacterized protein</fullName>
    </submittedName>
</protein>
<evidence type="ECO:0000313" key="1">
    <source>
        <dbReference type="Ensembl" id="ENSMAMP00000056486.1"/>
    </source>
</evidence>
<accession>A0A7N8XVC3</accession>
<dbReference type="Ensembl" id="ENSMAMT00000053876.1">
    <property type="protein sequence ID" value="ENSMAMP00000056486.1"/>
    <property type="gene ID" value="ENSMAMG00000026409.1"/>
</dbReference>
<dbReference type="InParanoid" id="A0A7N8XVC3"/>
<organism evidence="1 2">
    <name type="scientific">Mastacembelus armatus</name>
    <name type="common">zig-zag eel</name>
    <dbReference type="NCBI Taxonomy" id="205130"/>
    <lineage>
        <taxon>Eukaryota</taxon>
        <taxon>Metazoa</taxon>
        <taxon>Chordata</taxon>
        <taxon>Craniata</taxon>
        <taxon>Vertebrata</taxon>
        <taxon>Euteleostomi</taxon>
        <taxon>Actinopterygii</taxon>
        <taxon>Neopterygii</taxon>
        <taxon>Teleostei</taxon>
        <taxon>Neoteleostei</taxon>
        <taxon>Acanthomorphata</taxon>
        <taxon>Anabantaria</taxon>
        <taxon>Synbranchiformes</taxon>
        <taxon>Mastacembelidae</taxon>
        <taxon>Mastacembelus</taxon>
    </lineage>
</organism>
<proteinExistence type="predicted"/>
<sequence>MPFIGWMKVGRGSLVLVIRDNALNIMRRSGLQCEKTNFRDDLSVFVCTVYSSDYMNEIQHFVAEGGGLLIGQRQLPFPPPPTPLCWSCIQ</sequence>
<reference evidence="1" key="2">
    <citation type="submission" date="2025-09" db="UniProtKB">
        <authorList>
            <consortium name="Ensembl"/>
        </authorList>
    </citation>
    <scope>IDENTIFICATION</scope>
</reference>
<dbReference type="Proteomes" id="UP000261640">
    <property type="component" value="Unplaced"/>
</dbReference>
<name>A0A7N8XVC3_9TELE</name>
<keyword evidence="2" id="KW-1185">Reference proteome</keyword>
<dbReference type="GeneTree" id="ENSGT01030000236106"/>
<dbReference type="AlphaFoldDB" id="A0A7N8XVC3"/>